<dbReference type="AlphaFoldDB" id="A0A099W1P5"/>
<dbReference type="GO" id="GO:0005829">
    <property type="term" value="C:cytosol"/>
    <property type="evidence" value="ECO:0007669"/>
    <property type="project" value="TreeGrafter"/>
</dbReference>
<protein>
    <recommendedName>
        <fullName evidence="4">6-phosphogluconolactonase</fullName>
    </recommendedName>
</protein>
<evidence type="ECO:0000256" key="1">
    <source>
        <dbReference type="ARBA" id="ARBA00005564"/>
    </source>
</evidence>
<evidence type="ECO:0000313" key="2">
    <source>
        <dbReference type="EMBL" id="KGL39814.1"/>
    </source>
</evidence>
<organism evidence="2 3">
    <name type="scientific">Listeria booriae</name>
    <dbReference type="NCBI Taxonomy" id="1552123"/>
    <lineage>
        <taxon>Bacteria</taxon>
        <taxon>Bacillati</taxon>
        <taxon>Bacillota</taxon>
        <taxon>Bacilli</taxon>
        <taxon>Bacillales</taxon>
        <taxon>Listeriaceae</taxon>
        <taxon>Listeria</taxon>
    </lineage>
</organism>
<dbReference type="PANTHER" id="PTHR30344:SF1">
    <property type="entry name" value="6-PHOSPHOGLUCONOLACTONASE"/>
    <property type="match status" value="1"/>
</dbReference>
<dbReference type="Proteomes" id="UP000029844">
    <property type="component" value="Unassembled WGS sequence"/>
</dbReference>
<dbReference type="Pfam" id="PF10282">
    <property type="entry name" value="Lactonase"/>
    <property type="match status" value="1"/>
</dbReference>
<comment type="caution">
    <text evidence="2">The sequence shown here is derived from an EMBL/GenBank/DDBJ whole genome shotgun (WGS) entry which is preliminary data.</text>
</comment>
<evidence type="ECO:0008006" key="4">
    <source>
        <dbReference type="Google" id="ProtNLM"/>
    </source>
</evidence>
<sequence>MANKEAIAYIGTYTKVESEGIYRLHIDKKTGEITQNKLAGKMDNPTYLKITENQKYIYSVAKDGDKGGVAAFKIQEDGSLELLNQEVKAGNPPCYVDSSRDGDYVVSANYHLGTIIAYPTHKGALKEASSEVQHIGKGVNPERQEKAHAHFAGFTPDEKYVITCDLGTDFVTTYAIKNGVLEKVSDLKVKAGNGPRNLVFHPKASIAYIMTEMAADVIVAAYDEATGTLTEMQSIPSLPADFEGENKGSAIHISNDGRFLYVSNRGQDAVVTFAIDEEGKLSLAATTPVEGVGPRDFDLDPTGEILLVSNENTNNVTVFGVNQETGALTLLQKDIHVPEPVCVKFINE</sequence>
<dbReference type="GO" id="GO:0017057">
    <property type="term" value="F:6-phosphogluconolactonase activity"/>
    <property type="evidence" value="ECO:0007669"/>
    <property type="project" value="TreeGrafter"/>
</dbReference>
<dbReference type="PANTHER" id="PTHR30344">
    <property type="entry name" value="6-PHOSPHOGLUCONOLACTONASE-RELATED"/>
    <property type="match status" value="1"/>
</dbReference>
<keyword evidence="3" id="KW-1185">Reference proteome</keyword>
<comment type="similarity">
    <text evidence="1">Belongs to the cycloisomerase 2 family.</text>
</comment>
<dbReference type="Gene3D" id="2.130.10.10">
    <property type="entry name" value="YVTN repeat-like/Quinoprotein amine dehydrogenase"/>
    <property type="match status" value="1"/>
</dbReference>
<dbReference type="InterPro" id="IPR015943">
    <property type="entry name" value="WD40/YVTN_repeat-like_dom_sf"/>
</dbReference>
<dbReference type="GeneID" id="58718111"/>
<evidence type="ECO:0000313" key="3">
    <source>
        <dbReference type="Proteomes" id="UP000029844"/>
    </source>
</evidence>
<dbReference type="EMBL" id="JNFA01000025">
    <property type="protein sequence ID" value="KGL39814.1"/>
    <property type="molecule type" value="Genomic_DNA"/>
</dbReference>
<gene>
    <name evidence="2" type="ORF">EP57_12185</name>
</gene>
<reference evidence="2 3" key="1">
    <citation type="submission" date="2014-05" db="EMBL/GenBank/DDBJ databases">
        <title>Novel Listeriaceae from food processing environments.</title>
        <authorList>
            <person name="den Bakker H.C."/>
        </authorList>
    </citation>
    <scope>NUCLEOTIDE SEQUENCE [LARGE SCALE GENOMIC DNA]</scope>
    <source>
        <strain evidence="2 3">FSL A5-0281</strain>
    </source>
</reference>
<dbReference type="InterPro" id="IPR019405">
    <property type="entry name" value="Lactonase_7-beta_prop"/>
</dbReference>
<proteinExistence type="inferred from homology"/>
<dbReference type="RefSeq" id="WP_036087023.1">
    <property type="nucleotide sequence ID" value="NZ_CBCSHQ010000018.1"/>
</dbReference>
<name>A0A099W1P5_9LIST</name>
<dbReference type="InterPro" id="IPR050282">
    <property type="entry name" value="Cycloisomerase_2"/>
</dbReference>
<dbReference type="SUPFAM" id="SSF51004">
    <property type="entry name" value="C-terminal (heme d1) domain of cytochrome cd1-nitrite reductase"/>
    <property type="match status" value="1"/>
</dbReference>
<accession>A0A099W1P5</accession>
<dbReference type="STRING" id="1552123.EP57_12185"/>
<dbReference type="eggNOG" id="COG2706">
    <property type="taxonomic scope" value="Bacteria"/>
</dbReference>
<dbReference type="FunFam" id="2.130.10.10:FF:000306">
    <property type="entry name" value="3-carboxymuconate cyclase"/>
    <property type="match status" value="1"/>
</dbReference>
<dbReference type="InterPro" id="IPR011048">
    <property type="entry name" value="Haem_d1_sf"/>
</dbReference>
<dbReference type="OrthoDB" id="9790815at2"/>